<comment type="caution">
    <text evidence="2">The sequence shown here is derived from an EMBL/GenBank/DDBJ whole genome shotgun (WGS) entry which is preliminary data.</text>
</comment>
<gene>
    <name evidence="2" type="ORF">HLB44_17015</name>
</gene>
<proteinExistence type="predicted"/>
<evidence type="ECO:0000313" key="3">
    <source>
        <dbReference type="Proteomes" id="UP000737171"/>
    </source>
</evidence>
<dbReference type="PANTHER" id="PTHR10587:SF137">
    <property type="entry name" value="4-DEOXY-4-FORMAMIDO-L-ARABINOSE-PHOSPHOUNDECAPRENOL DEFORMYLASE ARND-RELATED"/>
    <property type="match status" value="1"/>
</dbReference>
<evidence type="ECO:0000259" key="1">
    <source>
        <dbReference type="PROSITE" id="PS51677"/>
    </source>
</evidence>
<feature type="domain" description="NodB homology" evidence="1">
    <location>
        <begin position="111"/>
        <end position="297"/>
    </location>
</feature>
<name>A0ABX2EJD2_9BURK</name>
<reference evidence="2 3" key="1">
    <citation type="submission" date="2020-05" db="EMBL/GenBank/DDBJ databases">
        <title>Aquincola sp. isolate from soil.</title>
        <authorList>
            <person name="Han J."/>
            <person name="Kim D.-U."/>
        </authorList>
    </citation>
    <scope>NUCLEOTIDE SEQUENCE [LARGE SCALE GENOMIC DNA]</scope>
    <source>
        <strain evidence="2 3">S2</strain>
    </source>
</reference>
<dbReference type="InterPro" id="IPR002509">
    <property type="entry name" value="NODB_dom"/>
</dbReference>
<dbReference type="InterPro" id="IPR050248">
    <property type="entry name" value="Polysacc_deacetylase_ArnD"/>
</dbReference>
<accession>A0ABX2EJD2</accession>
<sequence length="313" mass="34359">MSQGPVWRKRRRVHGKIRASFRRPVTAALPSTTAADTPVPADTRWSPLLRVTVVVHLLAFSLPWFWAGSWRWALAALIANHVLLAAAGLWPRARLLGPNITRLPAAAAARGEVALTIDDGPDPAVTPAVLDLLDRHGARATFFVIAERAARHPALVAEILARGHSVQNHSFHHRHNFSLLGPRGFHRELERAQSQLRALTGERPRFFRAPAGLRNPFLQPVLQRHGLQLTSWTRRGFDTRESDPQRVLARLTRDLAAGDILLLHDGHAARGSGGEPVVLAVLPPLLQRLNDTGLHSVTLPTAFAEATARTPNA</sequence>
<dbReference type="Pfam" id="PF01522">
    <property type="entry name" value="Polysacc_deac_1"/>
    <property type="match status" value="1"/>
</dbReference>
<dbReference type="InterPro" id="IPR011330">
    <property type="entry name" value="Glyco_hydro/deAcase_b/a-brl"/>
</dbReference>
<dbReference type="Proteomes" id="UP000737171">
    <property type="component" value="Unassembled WGS sequence"/>
</dbReference>
<dbReference type="SUPFAM" id="SSF88713">
    <property type="entry name" value="Glycoside hydrolase/deacetylase"/>
    <property type="match status" value="1"/>
</dbReference>
<dbReference type="CDD" id="cd10959">
    <property type="entry name" value="CE4_NodB_like_3"/>
    <property type="match status" value="1"/>
</dbReference>
<organism evidence="2 3">
    <name type="scientific">Pseudaquabacterium terrae</name>
    <dbReference type="NCBI Taxonomy" id="2732868"/>
    <lineage>
        <taxon>Bacteria</taxon>
        <taxon>Pseudomonadati</taxon>
        <taxon>Pseudomonadota</taxon>
        <taxon>Betaproteobacteria</taxon>
        <taxon>Burkholderiales</taxon>
        <taxon>Sphaerotilaceae</taxon>
        <taxon>Pseudaquabacterium</taxon>
    </lineage>
</organism>
<evidence type="ECO:0000313" key="2">
    <source>
        <dbReference type="EMBL" id="NRF68695.1"/>
    </source>
</evidence>
<protein>
    <submittedName>
        <fullName evidence="2">Polysaccharide deacetylase family protein</fullName>
    </submittedName>
</protein>
<dbReference type="PANTHER" id="PTHR10587">
    <property type="entry name" value="GLYCOSYL TRANSFERASE-RELATED"/>
    <property type="match status" value="1"/>
</dbReference>
<dbReference type="Gene3D" id="3.20.20.370">
    <property type="entry name" value="Glycoside hydrolase/deacetylase"/>
    <property type="match status" value="1"/>
</dbReference>
<dbReference type="EMBL" id="JABRWJ010000005">
    <property type="protein sequence ID" value="NRF68695.1"/>
    <property type="molecule type" value="Genomic_DNA"/>
</dbReference>
<dbReference type="PROSITE" id="PS51677">
    <property type="entry name" value="NODB"/>
    <property type="match status" value="1"/>
</dbReference>
<keyword evidence="3" id="KW-1185">Reference proteome</keyword>